<comment type="caution">
    <text evidence="18">The sequence shown here is derived from an EMBL/GenBank/DDBJ whole genome shotgun (WGS) entry which is preliminary data.</text>
</comment>
<evidence type="ECO:0000256" key="4">
    <source>
        <dbReference type="ARBA" id="ARBA00022723"/>
    </source>
</evidence>
<keyword evidence="6" id="KW-0136">Cellulose degradation</keyword>
<evidence type="ECO:0000259" key="17">
    <source>
        <dbReference type="Pfam" id="PF03443"/>
    </source>
</evidence>
<evidence type="ECO:0000256" key="15">
    <source>
        <dbReference type="ARBA" id="ARBA00047174"/>
    </source>
</evidence>
<feature type="chain" id="PRO_5041371695" description="lytic cellulose monooxygenase (C4-dehydrogenating)" evidence="16">
    <location>
        <begin position="23"/>
        <end position="243"/>
    </location>
</feature>
<evidence type="ECO:0000256" key="14">
    <source>
        <dbReference type="ARBA" id="ARBA00045077"/>
    </source>
</evidence>
<keyword evidence="9" id="KW-0503">Monooxygenase</keyword>
<keyword evidence="7" id="KW-0560">Oxidoreductase</keyword>
<feature type="signal peptide" evidence="16">
    <location>
        <begin position="1"/>
        <end position="22"/>
    </location>
</feature>
<evidence type="ECO:0000256" key="5">
    <source>
        <dbReference type="ARBA" id="ARBA00022729"/>
    </source>
</evidence>
<evidence type="ECO:0000256" key="13">
    <source>
        <dbReference type="ARBA" id="ARBA00044502"/>
    </source>
</evidence>
<evidence type="ECO:0000313" key="19">
    <source>
        <dbReference type="Proteomes" id="UP001172155"/>
    </source>
</evidence>
<evidence type="ECO:0000256" key="11">
    <source>
        <dbReference type="ARBA" id="ARBA00023277"/>
    </source>
</evidence>
<evidence type="ECO:0000256" key="10">
    <source>
        <dbReference type="ARBA" id="ARBA00023157"/>
    </source>
</evidence>
<keyword evidence="5 16" id="KW-0732">Signal</keyword>
<reference evidence="18" key="1">
    <citation type="submission" date="2023-06" db="EMBL/GenBank/DDBJ databases">
        <title>Genome-scale phylogeny and comparative genomics of the fungal order Sordariales.</title>
        <authorList>
            <consortium name="Lawrence Berkeley National Laboratory"/>
            <person name="Hensen N."/>
            <person name="Bonometti L."/>
            <person name="Westerberg I."/>
            <person name="Brannstrom I.O."/>
            <person name="Guillou S."/>
            <person name="Cros-Aarteil S."/>
            <person name="Calhoun S."/>
            <person name="Haridas S."/>
            <person name="Kuo A."/>
            <person name="Mondo S."/>
            <person name="Pangilinan J."/>
            <person name="Riley R."/>
            <person name="LaButti K."/>
            <person name="Andreopoulos B."/>
            <person name="Lipzen A."/>
            <person name="Chen C."/>
            <person name="Yanf M."/>
            <person name="Daum C."/>
            <person name="Ng V."/>
            <person name="Clum A."/>
            <person name="Steindorff A."/>
            <person name="Ohm R."/>
            <person name="Martin F."/>
            <person name="Silar P."/>
            <person name="Natvig D."/>
            <person name="Lalanne C."/>
            <person name="Gautier V."/>
            <person name="Ament-velasquez S.L."/>
            <person name="Kruys A."/>
            <person name="Hutchinson M.I."/>
            <person name="Powell A.J."/>
            <person name="Barry K."/>
            <person name="Miller A.N."/>
            <person name="Grigoriev I.V."/>
            <person name="Debuchy R."/>
            <person name="Gladieux P."/>
            <person name="Thoren M.H."/>
            <person name="Johannesson H."/>
        </authorList>
    </citation>
    <scope>NUCLEOTIDE SEQUENCE</scope>
    <source>
        <strain evidence="18">SMH3187-1</strain>
    </source>
</reference>
<evidence type="ECO:0000313" key="18">
    <source>
        <dbReference type="EMBL" id="KAK0749073.1"/>
    </source>
</evidence>
<organism evidence="18 19">
    <name type="scientific">Schizothecium vesticola</name>
    <dbReference type="NCBI Taxonomy" id="314040"/>
    <lineage>
        <taxon>Eukaryota</taxon>
        <taxon>Fungi</taxon>
        <taxon>Dikarya</taxon>
        <taxon>Ascomycota</taxon>
        <taxon>Pezizomycotina</taxon>
        <taxon>Sordariomycetes</taxon>
        <taxon>Sordariomycetidae</taxon>
        <taxon>Sordariales</taxon>
        <taxon>Schizotheciaceae</taxon>
        <taxon>Schizothecium</taxon>
    </lineage>
</organism>
<evidence type="ECO:0000256" key="7">
    <source>
        <dbReference type="ARBA" id="ARBA00023002"/>
    </source>
</evidence>
<dbReference type="PANTHER" id="PTHR33353">
    <property type="entry name" value="PUTATIVE (AFU_ORTHOLOGUE AFUA_1G12560)-RELATED"/>
    <property type="match status" value="1"/>
</dbReference>
<dbReference type="CDD" id="cd21175">
    <property type="entry name" value="LPMO_AA9"/>
    <property type="match status" value="1"/>
</dbReference>
<comment type="catalytic activity">
    <reaction evidence="14">
        <text>[(1-&gt;4)-beta-D-glucosyl]n+m + reduced acceptor + O2 = 4-dehydro-beta-D-glucosyl-[(1-&gt;4)-beta-D-glucosyl]n-1 + [(1-&gt;4)-beta-D-glucosyl]m + acceptor + H2O.</text>
        <dbReference type="EC" id="1.14.99.56"/>
    </reaction>
</comment>
<keyword evidence="18" id="KW-0378">Hydrolase</keyword>
<dbReference type="GO" id="GO:0046872">
    <property type="term" value="F:metal ion binding"/>
    <property type="evidence" value="ECO:0007669"/>
    <property type="project" value="UniProtKB-KW"/>
</dbReference>
<comment type="similarity">
    <text evidence="13">Belongs to the polysaccharide monooxygenase AA9 family.</text>
</comment>
<gene>
    <name evidence="18" type="ORF">B0T18DRAFT_436727</name>
</gene>
<dbReference type="InterPro" id="IPR049892">
    <property type="entry name" value="AA9"/>
</dbReference>
<comment type="cofactor">
    <cofactor evidence="1">
        <name>Cu(2+)</name>
        <dbReference type="ChEBI" id="CHEBI:29036"/>
    </cofactor>
</comment>
<evidence type="ECO:0000256" key="2">
    <source>
        <dbReference type="ARBA" id="ARBA00004613"/>
    </source>
</evidence>
<dbReference type="EMBL" id="JAUKUD010000003">
    <property type="protein sequence ID" value="KAK0749073.1"/>
    <property type="molecule type" value="Genomic_DNA"/>
</dbReference>
<dbReference type="InterPro" id="IPR005103">
    <property type="entry name" value="AA9_LPMO"/>
</dbReference>
<dbReference type="GO" id="GO:0016787">
    <property type="term" value="F:hydrolase activity"/>
    <property type="evidence" value="ECO:0007669"/>
    <property type="project" value="UniProtKB-KW"/>
</dbReference>
<evidence type="ECO:0000256" key="6">
    <source>
        <dbReference type="ARBA" id="ARBA00023001"/>
    </source>
</evidence>
<evidence type="ECO:0000256" key="16">
    <source>
        <dbReference type="SAM" id="SignalP"/>
    </source>
</evidence>
<keyword evidence="19" id="KW-1185">Reference proteome</keyword>
<evidence type="ECO:0000256" key="9">
    <source>
        <dbReference type="ARBA" id="ARBA00023033"/>
    </source>
</evidence>
<accession>A0AA40F0R7</accession>
<evidence type="ECO:0000256" key="8">
    <source>
        <dbReference type="ARBA" id="ARBA00023008"/>
    </source>
</evidence>
<keyword evidence="3" id="KW-0964">Secreted</keyword>
<protein>
    <recommendedName>
        <fullName evidence="15">lytic cellulose monooxygenase (C4-dehydrogenating)</fullName>
        <ecNumber evidence="15">1.14.99.56</ecNumber>
    </recommendedName>
</protein>
<evidence type="ECO:0000256" key="3">
    <source>
        <dbReference type="ARBA" id="ARBA00022525"/>
    </source>
</evidence>
<evidence type="ECO:0000256" key="1">
    <source>
        <dbReference type="ARBA" id="ARBA00001973"/>
    </source>
</evidence>
<dbReference type="PANTHER" id="PTHR33353:SF17">
    <property type="entry name" value="ENDO-BETA-1,4-GLUCANASE D"/>
    <property type="match status" value="1"/>
</dbReference>
<keyword evidence="11" id="KW-0119">Carbohydrate metabolism</keyword>
<dbReference type="Gene3D" id="2.70.50.70">
    <property type="match status" value="1"/>
</dbReference>
<feature type="domain" description="Auxiliary Activity family 9 catalytic" evidence="17">
    <location>
        <begin position="23"/>
        <end position="239"/>
    </location>
</feature>
<dbReference type="GO" id="GO:0030245">
    <property type="term" value="P:cellulose catabolic process"/>
    <property type="evidence" value="ECO:0007669"/>
    <property type="project" value="UniProtKB-KW"/>
</dbReference>
<proteinExistence type="inferred from homology"/>
<sequence length="243" mass="26398">MKSQSLLAAAIAALANVKLVSAHTFIWGVWVNGVDQGTNVGIRSPAYNGAPPRGYNNSPVKNLTSIDLRCNVLGENPNPHTIKVKPGDNLTFDWHHNNRTKADDVIDFSHHGPILAYISPDPPTENSFVKIFEKGLYELPEKEFAPGKWAISTELKSGFGIMNVRVPAGLKAGPYLIRGELIALHEADASFEINPRRGAQFYPNCVQIEVEGDGTVELPSGVSFPGAYKYGAPGIVHNVCFHV</sequence>
<dbReference type="GO" id="GO:0005576">
    <property type="term" value="C:extracellular region"/>
    <property type="evidence" value="ECO:0007669"/>
    <property type="project" value="UniProtKB-SubCell"/>
</dbReference>
<evidence type="ECO:0000256" key="12">
    <source>
        <dbReference type="ARBA" id="ARBA00023326"/>
    </source>
</evidence>
<dbReference type="AlphaFoldDB" id="A0AA40F0R7"/>
<keyword evidence="8" id="KW-0186">Copper</keyword>
<dbReference type="Pfam" id="PF03443">
    <property type="entry name" value="AA9"/>
    <property type="match status" value="1"/>
</dbReference>
<dbReference type="GO" id="GO:0004497">
    <property type="term" value="F:monooxygenase activity"/>
    <property type="evidence" value="ECO:0007669"/>
    <property type="project" value="UniProtKB-KW"/>
</dbReference>
<keyword evidence="12" id="KW-0624">Polysaccharide degradation</keyword>
<dbReference type="Proteomes" id="UP001172155">
    <property type="component" value="Unassembled WGS sequence"/>
</dbReference>
<keyword evidence="10" id="KW-1015">Disulfide bond</keyword>
<keyword evidence="4" id="KW-0479">Metal-binding</keyword>
<comment type="subcellular location">
    <subcellularLocation>
        <location evidence="2">Secreted</location>
    </subcellularLocation>
</comment>
<dbReference type="EC" id="1.14.99.56" evidence="15"/>
<name>A0AA40F0R7_9PEZI</name>